<dbReference type="PANTHER" id="PTHR46332:SF5">
    <property type="entry name" value="ASPARTATE BETA-HYDROXYLASE DOMAIN CONTAINING 2"/>
    <property type="match status" value="1"/>
</dbReference>
<comment type="similarity">
    <text evidence="1">Belongs to the aspartyl/asparaginyl beta-hydroxylase family.</text>
</comment>
<keyword evidence="3" id="KW-0560">Oxidoreductase</keyword>
<name>A0A0W0VWF6_9GAMM</name>
<evidence type="ECO:0000256" key="1">
    <source>
        <dbReference type="ARBA" id="ARBA00007730"/>
    </source>
</evidence>
<accession>A0A0W0VWF6</accession>
<dbReference type="Proteomes" id="UP000054908">
    <property type="component" value="Unassembled WGS sequence"/>
</dbReference>
<comment type="caution">
    <text evidence="5">The sequence shown here is derived from an EMBL/GenBank/DDBJ whole genome shotgun (WGS) entry which is preliminary data.</text>
</comment>
<evidence type="ECO:0000313" key="5">
    <source>
        <dbReference type="EMBL" id="KTD24428.1"/>
    </source>
</evidence>
<dbReference type="Pfam" id="PF05118">
    <property type="entry name" value="Asp_Arg_Hydrox"/>
    <property type="match status" value="1"/>
</dbReference>
<dbReference type="OrthoDB" id="21665at2"/>
<keyword evidence="6" id="KW-1185">Reference proteome</keyword>
<feature type="domain" description="Aspartyl/asparaginy/proline hydroxylase" evidence="4">
    <location>
        <begin position="80"/>
        <end position="210"/>
    </location>
</feature>
<dbReference type="InterPro" id="IPR007803">
    <property type="entry name" value="Asp/Arg/Pro-Hydrxlase"/>
</dbReference>
<dbReference type="GO" id="GO:0051213">
    <property type="term" value="F:dioxygenase activity"/>
    <property type="evidence" value="ECO:0007669"/>
    <property type="project" value="UniProtKB-KW"/>
</dbReference>
<organism evidence="5 6">
    <name type="scientific">Legionella maceachernii</name>
    <dbReference type="NCBI Taxonomy" id="466"/>
    <lineage>
        <taxon>Bacteria</taxon>
        <taxon>Pseudomonadati</taxon>
        <taxon>Pseudomonadota</taxon>
        <taxon>Gammaproteobacteria</taxon>
        <taxon>Legionellales</taxon>
        <taxon>Legionellaceae</taxon>
        <taxon>Legionella</taxon>
    </lineage>
</organism>
<reference evidence="5 6" key="1">
    <citation type="submission" date="2015-11" db="EMBL/GenBank/DDBJ databases">
        <title>Genomic analysis of 38 Legionella species identifies large and diverse effector repertoires.</title>
        <authorList>
            <person name="Burstein D."/>
            <person name="Amaro F."/>
            <person name="Zusman T."/>
            <person name="Lifshitz Z."/>
            <person name="Cohen O."/>
            <person name="Gilbert J.A."/>
            <person name="Pupko T."/>
            <person name="Shuman H.A."/>
            <person name="Segal G."/>
        </authorList>
    </citation>
    <scope>NUCLEOTIDE SEQUENCE [LARGE SCALE GENOMIC DNA]</scope>
    <source>
        <strain evidence="5 6">PX-1-G2-E2</strain>
    </source>
</reference>
<sequence length="242" mass="28251">MIGISILNAYNKFLHCLGKKGVFQDTPYPDVQTHFPQAKILEENYSIIHDEYLRYLQLSLPCPSLMQLGLYGGNRASTLPWNDFHAENNKEADWTTVFLKLDSKMVSKNVEYFPQTAELLKNMPNAVNVFFSQLGPQSSIEPHYGYMKGFLRYHLGIIIPKEKLCYLEVNGILYYWKPGESVVFDDMFLHAAYNKTDQARVILFIDFYRPLPFPYDWVNRKIANLLMKNQVVKRAERIINSY</sequence>
<gene>
    <name evidence="5" type="ORF">Lmac_2515</name>
</gene>
<dbReference type="PATRIC" id="fig|466.6.peg.2682"/>
<evidence type="ECO:0000256" key="2">
    <source>
        <dbReference type="ARBA" id="ARBA00022964"/>
    </source>
</evidence>
<keyword evidence="2 5" id="KW-0223">Dioxygenase</keyword>
<dbReference type="SUPFAM" id="SSF51197">
    <property type="entry name" value="Clavaminate synthase-like"/>
    <property type="match status" value="1"/>
</dbReference>
<dbReference type="STRING" id="466.Lmac_2515"/>
<protein>
    <submittedName>
        <fullName evidence="5">Peptide aspartate b-dioxygenase</fullName>
    </submittedName>
</protein>
<dbReference type="Gene3D" id="2.60.120.330">
    <property type="entry name" value="B-lactam Antibiotic, Isopenicillin N Synthase, Chain"/>
    <property type="match status" value="1"/>
</dbReference>
<dbReference type="AlphaFoldDB" id="A0A0W0VWF6"/>
<dbReference type="InterPro" id="IPR051821">
    <property type="entry name" value="Asp/Asn_beta-hydroxylase"/>
</dbReference>
<dbReference type="InterPro" id="IPR027443">
    <property type="entry name" value="IPNS-like_sf"/>
</dbReference>
<dbReference type="EMBL" id="LNYL01000050">
    <property type="protein sequence ID" value="KTD24428.1"/>
    <property type="molecule type" value="Genomic_DNA"/>
</dbReference>
<evidence type="ECO:0000256" key="3">
    <source>
        <dbReference type="ARBA" id="ARBA00023002"/>
    </source>
</evidence>
<dbReference type="PANTHER" id="PTHR46332">
    <property type="entry name" value="ASPARTATE BETA-HYDROXYLASE DOMAIN-CONTAINING PROTEIN 2"/>
    <property type="match status" value="1"/>
</dbReference>
<evidence type="ECO:0000313" key="6">
    <source>
        <dbReference type="Proteomes" id="UP000054908"/>
    </source>
</evidence>
<proteinExistence type="inferred from homology"/>
<evidence type="ECO:0000259" key="4">
    <source>
        <dbReference type="Pfam" id="PF05118"/>
    </source>
</evidence>